<dbReference type="SUPFAM" id="SSF52540">
    <property type="entry name" value="P-loop containing nucleoside triphosphate hydrolases"/>
    <property type="match status" value="1"/>
</dbReference>
<dbReference type="Gene3D" id="1.25.40.10">
    <property type="entry name" value="Tetratricopeptide repeat domain"/>
    <property type="match status" value="1"/>
</dbReference>
<proteinExistence type="predicted"/>
<reference evidence="2 3" key="1">
    <citation type="submission" date="2017-02" db="EMBL/GenBank/DDBJ databases">
        <title>Whole genome sequencing of Metallibacterium scheffleri DSM 24874 (T).</title>
        <authorList>
            <person name="Kumar S."/>
            <person name="Patil P."/>
            <person name="Patil P.B."/>
        </authorList>
    </citation>
    <scope>NUCLEOTIDE SEQUENCE [LARGE SCALE GENOMIC DNA]</scope>
    <source>
        <strain evidence="2 3">DSM 24874</strain>
    </source>
</reference>
<dbReference type="InterPro" id="IPR019734">
    <property type="entry name" value="TPR_rpt"/>
</dbReference>
<organism evidence="2 3">
    <name type="scientific">Metallibacterium scheffleri</name>
    <dbReference type="NCBI Taxonomy" id="993689"/>
    <lineage>
        <taxon>Bacteria</taxon>
        <taxon>Pseudomonadati</taxon>
        <taxon>Pseudomonadota</taxon>
        <taxon>Gammaproteobacteria</taxon>
        <taxon>Lysobacterales</taxon>
        <taxon>Rhodanobacteraceae</taxon>
        <taxon>Metallibacterium</taxon>
    </lineage>
</organism>
<dbReference type="Proteomes" id="UP000307749">
    <property type="component" value="Unassembled WGS sequence"/>
</dbReference>
<sequence length="557" mass="61306">MRYRGDPRNLKPGQGGAMVDVEKMLARFADAIARADPANPLLDLVGSLSPLPVQVWAAVADGLVRQSWPKAALAVLAEAEVRFGRQALIEFHRALAYRAIGDMDNAAACARAAARAAPQWLQPVWFVADGLRERGRTHAAASMLCDFAMQPEILKDVDTVCTCMKFMIECAESGLAHALGRAAMVAHPHHLPLMELLAKTALETGQFDEARNFYRDLALGPHAARARLAALGLALSKRFDNAADTDIALIDGMLQRSAPASTKASVHFARAKISDDLRDYRAAAEHLRIANAAARAVQPWDRAQWLRDKARALQGQLPRNRAPDRACVPVFVIGMPRSGTTLLSELMARHAGIVSRGELNFAEHIDRAVTGTPRQAWEDALTSSAAMYRTHIIRDDAAARVYIDKNPMNFLHLDWITAALPEARIIYCARHKADVALSLWFQFFESPATRFSHDFAWIREVDAGCEEIVSYWSARASILRVAYEDLVHDRHAAMVRVLAHIGYDAAASASVSAVAPVAPTGQIATSSLWQARQPVYASSIGRYRHYLEFIPELKSFL</sequence>
<accession>A0A4S3KLF7</accession>
<dbReference type="SUPFAM" id="SSF48452">
    <property type="entry name" value="TPR-like"/>
    <property type="match status" value="1"/>
</dbReference>
<keyword evidence="1" id="KW-0808">Transferase</keyword>
<evidence type="ECO:0000313" key="2">
    <source>
        <dbReference type="EMBL" id="THD09687.1"/>
    </source>
</evidence>
<dbReference type="InterPro" id="IPR027417">
    <property type="entry name" value="P-loop_NTPase"/>
</dbReference>
<dbReference type="OrthoDB" id="9766687at2"/>
<evidence type="ECO:0000313" key="3">
    <source>
        <dbReference type="Proteomes" id="UP000307749"/>
    </source>
</evidence>
<keyword evidence="3" id="KW-1185">Reference proteome</keyword>
<dbReference type="InterPro" id="IPR011990">
    <property type="entry name" value="TPR-like_helical_dom_sf"/>
</dbReference>
<protein>
    <recommendedName>
        <fullName evidence="4">Sulfotransferase family protein</fullName>
    </recommendedName>
</protein>
<dbReference type="Gene3D" id="3.40.50.300">
    <property type="entry name" value="P-loop containing nucleotide triphosphate hydrolases"/>
    <property type="match status" value="1"/>
</dbReference>
<gene>
    <name evidence="2" type="ORF">B1806_10155</name>
</gene>
<evidence type="ECO:0008006" key="4">
    <source>
        <dbReference type="Google" id="ProtNLM"/>
    </source>
</evidence>
<dbReference type="AlphaFoldDB" id="A0A4S3KLF7"/>
<dbReference type="PANTHER" id="PTHR12788:SF10">
    <property type="entry name" value="PROTEIN-TYROSINE SULFOTRANSFERASE"/>
    <property type="match status" value="1"/>
</dbReference>
<dbReference type="EMBL" id="MWQO01000036">
    <property type="protein sequence ID" value="THD09687.1"/>
    <property type="molecule type" value="Genomic_DNA"/>
</dbReference>
<dbReference type="GO" id="GO:0008476">
    <property type="term" value="F:protein-tyrosine sulfotransferase activity"/>
    <property type="evidence" value="ECO:0007669"/>
    <property type="project" value="InterPro"/>
</dbReference>
<dbReference type="Pfam" id="PF13181">
    <property type="entry name" value="TPR_8"/>
    <property type="match status" value="1"/>
</dbReference>
<dbReference type="Pfam" id="PF13469">
    <property type="entry name" value="Sulfotransfer_3"/>
    <property type="match status" value="1"/>
</dbReference>
<evidence type="ECO:0000256" key="1">
    <source>
        <dbReference type="ARBA" id="ARBA00022679"/>
    </source>
</evidence>
<comment type="caution">
    <text evidence="2">The sequence shown here is derived from an EMBL/GenBank/DDBJ whole genome shotgun (WGS) entry which is preliminary data.</text>
</comment>
<dbReference type="STRING" id="993689.GCA_002077135_01384"/>
<dbReference type="InterPro" id="IPR026634">
    <property type="entry name" value="TPST-like"/>
</dbReference>
<dbReference type="PANTHER" id="PTHR12788">
    <property type="entry name" value="PROTEIN-TYROSINE SULFOTRANSFERASE 2"/>
    <property type="match status" value="1"/>
</dbReference>
<name>A0A4S3KLF7_9GAMM</name>